<dbReference type="Pfam" id="PF00171">
    <property type="entry name" value="Aldedh"/>
    <property type="match status" value="1"/>
</dbReference>
<comment type="similarity">
    <text evidence="1">Belongs to the aldehyde dehydrogenase family.</text>
</comment>
<dbReference type="FunFam" id="3.40.605.10:FF:000037">
    <property type="entry name" value="NADP-dependent fatty aldehyde dehydrogenase"/>
    <property type="match status" value="1"/>
</dbReference>
<dbReference type="CDD" id="cd07129">
    <property type="entry name" value="ALDH_KGSADH"/>
    <property type="match status" value="1"/>
</dbReference>
<dbReference type="EMBL" id="MNPV01000004">
    <property type="protein sequence ID" value="ONH44643.1"/>
    <property type="molecule type" value="Genomic_DNA"/>
</dbReference>
<keyword evidence="8" id="KW-1185">Reference proteome</keyword>
<evidence type="ECO:0000313" key="8">
    <source>
        <dbReference type="Proteomes" id="UP000188559"/>
    </source>
</evidence>
<dbReference type="InterPro" id="IPR050740">
    <property type="entry name" value="Aldehyde_DH_Superfamily"/>
</dbReference>
<evidence type="ECO:0000256" key="1">
    <source>
        <dbReference type="ARBA" id="ARBA00009986"/>
    </source>
</evidence>
<dbReference type="EC" id="1.2.1.26" evidence="5"/>
<evidence type="ECO:0000256" key="4">
    <source>
        <dbReference type="ARBA" id="ARBA00051918"/>
    </source>
</evidence>
<dbReference type="PANTHER" id="PTHR43353">
    <property type="entry name" value="SUCCINATE-SEMIALDEHYDE DEHYDROGENASE, MITOCHONDRIAL"/>
    <property type="match status" value="1"/>
</dbReference>
<dbReference type="OrthoDB" id="9770537at2"/>
<name>A0A1V2JH19_PSEAZ</name>
<dbReference type="Gene3D" id="3.40.309.10">
    <property type="entry name" value="Aldehyde Dehydrogenase, Chain A, domain 2"/>
    <property type="match status" value="1"/>
</dbReference>
<evidence type="ECO:0000256" key="5">
    <source>
        <dbReference type="ARBA" id="ARBA00067023"/>
    </source>
</evidence>
<comment type="caution">
    <text evidence="7">The sequence shown here is derived from an EMBL/GenBank/DDBJ whole genome shotgun (WGS) entry which is preliminary data.</text>
</comment>
<organism evidence="7 8">
    <name type="scientific">Pseudomonas azotoformans</name>
    <dbReference type="NCBI Taxonomy" id="47878"/>
    <lineage>
        <taxon>Bacteria</taxon>
        <taxon>Pseudomonadati</taxon>
        <taxon>Pseudomonadota</taxon>
        <taxon>Gammaproteobacteria</taxon>
        <taxon>Pseudomonadales</taxon>
        <taxon>Pseudomonadaceae</taxon>
        <taxon>Pseudomonas</taxon>
    </lineage>
</organism>
<dbReference type="AlphaFoldDB" id="A0A1V2JH19"/>
<dbReference type="SUPFAM" id="SSF53720">
    <property type="entry name" value="ALDH-like"/>
    <property type="match status" value="1"/>
</dbReference>
<dbReference type="InterPro" id="IPR015590">
    <property type="entry name" value="Aldehyde_DH_dom"/>
</dbReference>
<feature type="domain" description="Aldehyde dehydrogenase" evidence="6">
    <location>
        <begin position="18"/>
        <end position="456"/>
    </location>
</feature>
<sequence>MTLTGKMLIGQHATAGTREAIRAINPATDTALEPAYLGGNGEHVTQACALAWAALDAYRETSLEARATFLETIAAHIEALGDELIDRAVAETGLPRPRIQGERARTCGQLRTFARTVRAGEWLDVRVDNPQPQRQPLPRPDLRQRHIALGPVAVFGASNFPLAFSVAGGDTASALAAGCPVIVKAHGAHPGTSELVGRAVAKAVKACGLPEGVFSLLYGSGREVGIALVTDPRIKAVGFTGSRSGGLALIQAAQARPEPIPVYAEMSSINPVYLFPAALAARGEALAQGFVASLTQGAGQFCTNPGLVIAVQGPALDRFISLASGLLPTCGAQTMLTPGIASAYAAGVGALAEHAKVAAQGLPATGPNQGQAHLFVTQAQAFLANEHLQAEVFGAASLLVVCVDNEEVRQVSEHLEGQLTATLHMDENDLPDAKALLPVLERKAGRLLVNGWPTGVEVCDAMVHGGPFPATSDARSTSVGTAAIQRFLRPVCYQDFLDALLPAALQHGNPLLLRRLLDGQREA</sequence>
<gene>
    <name evidence="7" type="ORF">BLL37_15055</name>
</gene>
<dbReference type="GO" id="GO:0047533">
    <property type="term" value="F:2,5-dioxovalerate dehydrogenase (NADP+) activity"/>
    <property type="evidence" value="ECO:0007669"/>
    <property type="project" value="UniProtKB-EC"/>
</dbReference>
<dbReference type="PANTHER" id="PTHR43353:SF3">
    <property type="entry name" value="ALDEHYDE DEHYDROGENASE-RELATED"/>
    <property type="match status" value="1"/>
</dbReference>
<dbReference type="InterPro" id="IPR016162">
    <property type="entry name" value="Ald_DH_N"/>
</dbReference>
<evidence type="ECO:0000313" key="7">
    <source>
        <dbReference type="EMBL" id="ONH44643.1"/>
    </source>
</evidence>
<dbReference type="InterPro" id="IPR044151">
    <property type="entry name" value="ALDH_KGSADH"/>
</dbReference>
<dbReference type="Proteomes" id="UP000188559">
    <property type="component" value="Unassembled WGS sequence"/>
</dbReference>
<comment type="catalytic activity">
    <reaction evidence="4">
        <text>2,5-dioxopentanoate + NADP(+) + H2O = 2-oxoglutarate + NADPH + 2 H(+)</text>
        <dbReference type="Rhea" id="RHEA:11296"/>
        <dbReference type="ChEBI" id="CHEBI:15377"/>
        <dbReference type="ChEBI" id="CHEBI:15378"/>
        <dbReference type="ChEBI" id="CHEBI:16810"/>
        <dbReference type="ChEBI" id="CHEBI:57783"/>
        <dbReference type="ChEBI" id="CHEBI:58136"/>
        <dbReference type="ChEBI" id="CHEBI:58349"/>
        <dbReference type="EC" id="1.2.1.26"/>
    </reaction>
</comment>
<comment type="catalytic activity">
    <reaction evidence="3">
        <text>2,5-dioxopentanoate + NAD(+) + H2O = 2-oxoglutarate + NADH + 2 H(+)</text>
        <dbReference type="Rhea" id="RHEA:47152"/>
        <dbReference type="ChEBI" id="CHEBI:15377"/>
        <dbReference type="ChEBI" id="CHEBI:15378"/>
        <dbReference type="ChEBI" id="CHEBI:16810"/>
        <dbReference type="ChEBI" id="CHEBI:57540"/>
        <dbReference type="ChEBI" id="CHEBI:57945"/>
        <dbReference type="ChEBI" id="CHEBI:58136"/>
    </reaction>
</comment>
<protein>
    <recommendedName>
        <fullName evidence="5">2,5-dioxovalerate dehydrogenase</fullName>
        <ecNumber evidence="5">1.2.1.26</ecNumber>
    </recommendedName>
</protein>
<reference evidence="7 8" key="1">
    <citation type="submission" date="2016-10" db="EMBL/GenBank/DDBJ databases">
        <title>Pseudomonas lactis sp. nov. and Pseudomonas paralactis sp. nov., isolated from bovine raw milk.</title>
        <authorList>
            <person name="Von Neubeck M."/>
            <person name="Huptas C."/>
            <person name="Glueck C."/>
            <person name="Krewinkel M."/>
            <person name="Stoeckel M."/>
            <person name="Stressler T."/>
            <person name="Fischer L."/>
            <person name="Hinrichs J."/>
            <person name="Scherer S."/>
            <person name="Wenning M."/>
        </authorList>
    </citation>
    <scope>NUCLEOTIDE SEQUENCE [LARGE SCALE GENOMIC DNA]</scope>
    <source>
        <strain evidence="7 8">DSM 18862</strain>
    </source>
</reference>
<keyword evidence="2" id="KW-0560">Oxidoreductase</keyword>
<evidence type="ECO:0000256" key="2">
    <source>
        <dbReference type="ARBA" id="ARBA00023002"/>
    </source>
</evidence>
<dbReference type="RefSeq" id="WP_071495515.1">
    <property type="nucleotide sequence ID" value="NZ_LT629702.1"/>
</dbReference>
<dbReference type="GeneID" id="57373919"/>
<dbReference type="InterPro" id="IPR016161">
    <property type="entry name" value="Ald_DH/histidinol_DH"/>
</dbReference>
<dbReference type="InterPro" id="IPR016163">
    <property type="entry name" value="Ald_DH_C"/>
</dbReference>
<evidence type="ECO:0000256" key="3">
    <source>
        <dbReference type="ARBA" id="ARBA00050769"/>
    </source>
</evidence>
<dbReference type="Gene3D" id="3.40.605.10">
    <property type="entry name" value="Aldehyde Dehydrogenase, Chain A, domain 1"/>
    <property type="match status" value="1"/>
</dbReference>
<evidence type="ECO:0000259" key="6">
    <source>
        <dbReference type="Pfam" id="PF00171"/>
    </source>
</evidence>
<accession>A0A1V2JH19</accession>
<proteinExistence type="inferred from homology"/>